<accession>B3SAL8</accession>
<dbReference type="eggNOG" id="KOG0242">
    <property type="taxonomic scope" value="Eukaryota"/>
</dbReference>
<feature type="non-terminal residue" evidence="8">
    <location>
        <position position="1"/>
    </location>
</feature>
<evidence type="ECO:0000256" key="3">
    <source>
        <dbReference type="ARBA" id="ARBA00022840"/>
    </source>
</evidence>
<dbReference type="Gene3D" id="3.40.850.10">
    <property type="entry name" value="Kinesin motor domain"/>
    <property type="match status" value="1"/>
</dbReference>
<gene>
    <name evidence="8" type="ORF">TRIADDRAFT_32396</name>
</gene>
<keyword evidence="4" id="KW-0963">Cytoplasm</keyword>
<evidence type="ECO:0000313" key="8">
    <source>
        <dbReference type="EMBL" id="EDV20125.1"/>
    </source>
</evidence>
<dbReference type="GO" id="GO:0005871">
    <property type="term" value="C:kinesin complex"/>
    <property type="evidence" value="ECO:0000318"/>
    <property type="project" value="GO_Central"/>
</dbReference>
<dbReference type="PANTHER" id="PTHR47969:SF9">
    <property type="entry name" value="KINESIN-LIKE PROTEIN"/>
    <property type="match status" value="1"/>
</dbReference>
<dbReference type="GeneID" id="6758551"/>
<dbReference type="InterPro" id="IPR027640">
    <property type="entry name" value="Kinesin-like_fam"/>
</dbReference>
<dbReference type="InterPro" id="IPR027417">
    <property type="entry name" value="P-loop_NTPase"/>
</dbReference>
<dbReference type="InterPro" id="IPR001752">
    <property type="entry name" value="Kinesin_motor_dom"/>
</dbReference>
<dbReference type="GO" id="GO:0003777">
    <property type="term" value="F:microtubule motor activity"/>
    <property type="evidence" value="ECO:0000318"/>
    <property type="project" value="GO_Central"/>
</dbReference>
<dbReference type="PRINTS" id="PR00380">
    <property type="entry name" value="KINESINHEAVY"/>
</dbReference>
<comment type="similarity">
    <text evidence="5 6">Belongs to the TRAFAC class myosin-kinesin ATPase superfamily. Kinesin family.</text>
</comment>
<sequence>TTIFRFDRCYNSDCDHQEIFQRSIQPLLNHVFDGHNVSIFTYGATGSGKTYTMIGNESDPGLIPMAVNEIFSYTSKQHKLHKNWKYNISMSYLEVYQEKIYDLIASGNKDLNLYQNKSGKIVVGDLAESAICSFEEFCKVFMKGNNGRRVAATKLNRQSSRSHSVLLLKVEKTDNSTLERFNSKVYLIDLAGSEDNRRTGNSGERLLKESGTINSSLFVLGKVVEALNQQLARIPYRESKLTRLLQDSIGGSAHSCIITTVSASKSDYYSTYHTLQFASKSRNIINKPFAQIENIKPRHDLSETRKRRISTAEDDKNNKVCDQIAFILIISCVML</sequence>
<dbReference type="GO" id="GO:0016887">
    <property type="term" value="F:ATP hydrolysis activity"/>
    <property type="evidence" value="ECO:0000318"/>
    <property type="project" value="GO_Central"/>
</dbReference>
<dbReference type="GO" id="GO:0007018">
    <property type="term" value="P:microtubule-based movement"/>
    <property type="evidence" value="ECO:0000318"/>
    <property type="project" value="GO_Central"/>
</dbReference>
<dbReference type="PhylomeDB" id="B3SAL8"/>
<dbReference type="EMBL" id="DS985262">
    <property type="protein sequence ID" value="EDV20125.1"/>
    <property type="molecule type" value="Genomic_DNA"/>
</dbReference>
<evidence type="ECO:0000256" key="6">
    <source>
        <dbReference type="RuleBase" id="RU000394"/>
    </source>
</evidence>
<dbReference type="Proteomes" id="UP000009022">
    <property type="component" value="Unassembled WGS sequence"/>
</dbReference>
<dbReference type="AlphaFoldDB" id="B3SAL8"/>
<proteinExistence type="inferred from homology"/>
<dbReference type="STRING" id="10228.B3SAL8"/>
<dbReference type="OMA" id="HCILASQ"/>
<dbReference type="CTD" id="6758551"/>
<dbReference type="RefSeq" id="XP_002117286.1">
    <property type="nucleotide sequence ID" value="XM_002117250.1"/>
</dbReference>
<dbReference type="GO" id="GO:0005737">
    <property type="term" value="C:cytoplasm"/>
    <property type="evidence" value="ECO:0000318"/>
    <property type="project" value="GO_Central"/>
</dbReference>
<feature type="binding site" evidence="5">
    <location>
        <begin position="43"/>
        <end position="50"/>
    </location>
    <ligand>
        <name>ATP</name>
        <dbReference type="ChEBI" id="CHEBI:30616"/>
    </ligand>
</feature>
<dbReference type="KEGG" id="tad:TRIADDRAFT_32396"/>
<keyword evidence="5 6" id="KW-0505">Motor protein</keyword>
<name>B3SAL8_TRIAD</name>
<dbReference type="OrthoDB" id="3176171at2759"/>
<dbReference type="PROSITE" id="PS50067">
    <property type="entry name" value="KINESIN_MOTOR_2"/>
    <property type="match status" value="1"/>
</dbReference>
<dbReference type="SMART" id="SM00129">
    <property type="entry name" value="KISc"/>
    <property type="match status" value="1"/>
</dbReference>
<dbReference type="PROSITE" id="PS00411">
    <property type="entry name" value="KINESIN_MOTOR_1"/>
    <property type="match status" value="1"/>
</dbReference>
<dbReference type="Pfam" id="PF00225">
    <property type="entry name" value="Kinesin"/>
    <property type="match status" value="1"/>
</dbReference>
<keyword evidence="9" id="KW-1185">Reference proteome</keyword>
<dbReference type="InParanoid" id="B3SAL8"/>
<keyword evidence="2 5" id="KW-0547">Nucleotide-binding</keyword>
<evidence type="ECO:0000313" key="9">
    <source>
        <dbReference type="Proteomes" id="UP000009022"/>
    </source>
</evidence>
<organism evidence="8 9">
    <name type="scientific">Trichoplax adhaerens</name>
    <name type="common">Trichoplax reptans</name>
    <dbReference type="NCBI Taxonomy" id="10228"/>
    <lineage>
        <taxon>Eukaryota</taxon>
        <taxon>Metazoa</taxon>
        <taxon>Placozoa</taxon>
        <taxon>Uniplacotomia</taxon>
        <taxon>Trichoplacea</taxon>
        <taxon>Trichoplacidae</taxon>
        <taxon>Trichoplax</taxon>
    </lineage>
</organism>
<feature type="domain" description="Kinesin motor" evidence="7">
    <location>
        <begin position="1"/>
        <end position="284"/>
    </location>
</feature>
<dbReference type="HOGENOM" id="CLU_001485_2_0_1"/>
<keyword evidence="3 5" id="KW-0067">ATP-binding</keyword>
<dbReference type="GO" id="GO:0005874">
    <property type="term" value="C:microtubule"/>
    <property type="evidence" value="ECO:0000318"/>
    <property type="project" value="GO_Central"/>
</dbReference>
<protein>
    <recommendedName>
        <fullName evidence="6">Kinesin-like protein</fullName>
    </recommendedName>
</protein>
<comment type="subcellular location">
    <subcellularLocation>
        <location evidence="1">Cytoplasm</location>
        <location evidence="1">Cytoskeleton</location>
    </subcellularLocation>
</comment>
<dbReference type="InterPro" id="IPR019821">
    <property type="entry name" value="Kinesin_motor_CS"/>
</dbReference>
<dbReference type="PANTHER" id="PTHR47969">
    <property type="entry name" value="CHROMOSOME-ASSOCIATED KINESIN KIF4A-RELATED"/>
    <property type="match status" value="1"/>
</dbReference>
<evidence type="ECO:0000256" key="2">
    <source>
        <dbReference type="ARBA" id="ARBA00022741"/>
    </source>
</evidence>
<dbReference type="SUPFAM" id="SSF52540">
    <property type="entry name" value="P-loop containing nucleoside triphosphate hydrolases"/>
    <property type="match status" value="1"/>
</dbReference>
<evidence type="ECO:0000256" key="1">
    <source>
        <dbReference type="ARBA" id="ARBA00004245"/>
    </source>
</evidence>
<dbReference type="InterPro" id="IPR036961">
    <property type="entry name" value="Kinesin_motor_dom_sf"/>
</dbReference>
<evidence type="ECO:0000256" key="4">
    <source>
        <dbReference type="ARBA" id="ARBA00023212"/>
    </source>
</evidence>
<dbReference type="GO" id="GO:0005524">
    <property type="term" value="F:ATP binding"/>
    <property type="evidence" value="ECO:0007669"/>
    <property type="project" value="UniProtKB-UniRule"/>
</dbReference>
<evidence type="ECO:0000256" key="5">
    <source>
        <dbReference type="PROSITE-ProRule" id="PRU00283"/>
    </source>
</evidence>
<keyword evidence="4" id="KW-0206">Cytoskeleton</keyword>
<keyword evidence="6" id="KW-0493">Microtubule</keyword>
<dbReference type="GO" id="GO:0008017">
    <property type="term" value="F:microtubule binding"/>
    <property type="evidence" value="ECO:0000318"/>
    <property type="project" value="GO_Central"/>
</dbReference>
<reference evidence="8 9" key="1">
    <citation type="journal article" date="2008" name="Nature">
        <title>The Trichoplax genome and the nature of placozoans.</title>
        <authorList>
            <person name="Srivastava M."/>
            <person name="Begovic E."/>
            <person name="Chapman J."/>
            <person name="Putnam N.H."/>
            <person name="Hellsten U."/>
            <person name="Kawashima T."/>
            <person name="Kuo A."/>
            <person name="Mitros T."/>
            <person name="Salamov A."/>
            <person name="Carpenter M.L."/>
            <person name="Signorovitch A.Y."/>
            <person name="Moreno M.A."/>
            <person name="Kamm K."/>
            <person name="Grimwood J."/>
            <person name="Schmutz J."/>
            <person name="Shapiro H."/>
            <person name="Grigoriev I.V."/>
            <person name="Buss L.W."/>
            <person name="Schierwater B."/>
            <person name="Dellaporta S.L."/>
            <person name="Rokhsar D.S."/>
        </authorList>
    </citation>
    <scope>NUCLEOTIDE SEQUENCE [LARGE SCALE GENOMIC DNA]</scope>
    <source>
        <strain evidence="8 9">Grell-BS-1999</strain>
    </source>
</reference>
<evidence type="ECO:0000259" key="7">
    <source>
        <dbReference type="PROSITE" id="PS50067"/>
    </source>
</evidence>